<evidence type="ECO:0000313" key="2">
    <source>
        <dbReference type="EMBL" id="GMT22435.1"/>
    </source>
</evidence>
<dbReference type="AlphaFoldDB" id="A0AAV5VV66"/>
<gene>
    <name evidence="2" type="ORF">PFISCL1PPCAC_13732</name>
</gene>
<name>A0AAV5VV66_9BILA</name>
<feature type="compositionally biased region" description="Basic and acidic residues" evidence="1">
    <location>
        <begin position="69"/>
        <end position="80"/>
    </location>
</feature>
<feature type="compositionally biased region" description="Acidic residues" evidence="1">
    <location>
        <begin position="41"/>
        <end position="61"/>
    </location>
</feature>
<sequence length="140" mass="15925">DHKQPSEHGKDDHAENRDYRAVFGVICLGASSRQDAGKAADEDEEEGTNEDNYIDQNEEEERGSVLLENGKDEEKAEQDGRSSGPVQFRSDRREREANCSEEIEEGQRPRLPLDVLATCATAERIVLGIMRVEWRRDSHR</sequence>
<organism evidence="2 3">
    <name type="scientific">Pristionchus fissidentatus</name>
    <dbReference type="NCBI Taxonomy" id="1538716"/>
    <lineage>
        <taxon>Eukaryota</taxon>
        <taxon>Metazoa</taxon>
        <taxon>Ecdysozoa</taxon>
        <taxon>Nematoda</taxon>
        <taxon>Chromadorea</taxon>
        <taxon>Rhabditida</taxon>
        <taxon>Rhabditina</taxon>
        <taxon>Diplogasteromorpha</taxon>
        <taxon>Diplogasteroidea</taxon>
        <taxon>Neodiplogasteridae</taxon>
        <taxon>Pristionchus</taxon>
    </lineage>
</organism>
<proteinExistence type="predicted"/>
<dbReference type="Proteomes" id="UP001432322">
    <property type="component" value="Unassembled WGS sequence"/>
</dbReference>
<comment type="caution">
    <text evidence="2">The sequence shown here is derived from an EMBL/GenBank/DDBJ whole genome shotgun (WGS) entry which is preliminary data.</text>
</comment>
<feature type="region of interest" description="Disordered" evidence="1">
    <location>
        <begin position="31"/>
        <end position="110"/>
    </location>
</feature>
<reference evidence="2" key="1">
    <citation type="submission" date="2023-10" db="EMBL/GenBank/DDBJ databases">
        <title>Genome assembly of Pristionchus species.</title>
        <authorList>
            <person name="Yoshida K."/>
            <person name="Sommer R.J."/>
        </authorList>
    </citation>
    <scope>NUCLEOTIDE SEQUENCE</scope>
    <source>
        <strain evidence="2">RS5133</strain>
    </source>
</reference>
<dbReference type="EMBL" id="BTSY01000004">
    <property type="protein sequence ID" value="GMT22435.1"/>
    <property type="molecule type" value="Genomic_DNA"/>
</dbReference>
<evidence type="ECO:0000313" key="3">
    <source>
        <dbReference type="Proteomes" id="UP001432322"/>
    </source>
</evidence>
<evidence type="ECO:0000256" key="1">
    <source>
        <dbReference type="SAM" id="MobiDB-lite"/>
    </source>
</evidence>
<feature type="non-terminal residue" evidence="2">
    <location>
        <position position="1"/>
    </location>
</feature>
<feature type="compositionally biased region" description="Basic and acidic residues" evidence="1">
    <location>
        <begin position="89"/>
        <end position="98"/>
    </location>
</feature>
<protein>
    <submittedName>
        <fullName evidence="2">Uncharacterized protein</fullName>
    </submittedName>
</protein>
<accession>A0AAV5VV66</accession>
<keyword evidence="3" id="KW-1185">Reference proteome</keyword>